<evidence type="ECO:0000256" key="3">
    <source>
        <dbReference type="ARBA" id="ARBA00022827"/>
    </source>
</evidence>
<organism evidence="6 7">
    <name type="scientific">Candidatus Electrothrix aarhusensis</name>
    <dbReference type="NCBI Taxonomy" id="1859131"/>
    <lineage>
        <taxon>Bacteria</taxon>
        <taxon>Pseudomonadati</taxon>
        <taxon>Thermodesulfobacteriota</taxon>
        <taxon>Desulfobulbia</taxon>
        <taxon>Desulfobulbales</taxon>
        <taxon>Desulfobulbaceae</taxon>
        <taxon>Candidatus Electrothrix</taxon>
    </lineage>
</organism>
<dbReference type="GO" id="GO:0019646">
    <property type="term" value="P:aerobic electron transport chain"/>
    <property type="evidence" value="ECO:0007669"/>
    <property type="project" value="TreeGrafter"/>
</dbReference>
<dbReference type="PANTHER" id="PTHR42913:SF9">
    <property type="entry name" value="SLR1591 PROTEIN"/>
    <property type="match status" value="1"/>
</dbReference>
<dbReference type="SUPFAM" id="SSF51905">
    <property type="entry name" value="FAD/NAD(P)-binding domain"/>
    <property type="match status" value="2"/>
</dbReference>
<dbReference type="InterPro" id="IPR036188">
    <property type="entry name" value="FAD/NAD-bd_sf"/>
</dbReference>
<evidence type="ECO:0000313" key="6">
    <source>
        <dbReference type="EMBL" id="RWX46468.1"/>
    </source>
</evidence>
<keyword evidence="3" id="KW-0274">FAD</keyword>
<dbReference type="PANTHER" id="PTHR42913">
    <property type="entry name" value="APOPTOSIS-INDUCING FACTOR 1"/>
    <property type="match status" value="1"/>
</dbReference>
<evidence type="ECO:0000313" key="7">
    <source>
        <dbReference type="Proteomes" id="UP000287853"/>
    </source>
</evidence>
<reference evidence="6 7" key="1">
    <citation type="submission" date="2017-01" db="EMBL/GenBank/DDBJ databases">
        <title>The cable genome- insights into the physiology and evolution of filamentous bacteria capable of sulfide oxidation via long distance electron transfer.</title>
        <authorList>
            <person name="Schreiber L."/>
            <person name="Bjerg J.T."/>
            <person name="Boggild A."/>
            <person name="Van De Vossenberg J."/>
            <person name="Meysman F."/>
            <person name="Nielsen L.P."/>
            <person name="Schramm A."/>
            <person name="Kjeldsen K.U."/>
        </authorList>
    </citation>
    <scope>NUCLEOTIDE SEQUENCE [LARGE SCALE GENOMIC DNA]</scope>
    <source>
        <strain evidence="6">MCF</strain>
    </source>
</reference>
<proteinExistence type="predicted"/>
<evidence type="ECO:0000256" key="1">
    <source>
        <dbReference type="ARBA" id="ARBA00001974"/>
    </source>
</evidence>
<comment type="caution">
    <text evidence="6">The sequence shown here is derived from an EMBL/GenBank/DDBJ whole genome shotgun (WGS) entry which is preliminary data.</text>
</comment>
<keyword evidence="2" id="KW-0285">Flavoprotein</keyword>
<sequence>MSKKLVIAGGGHAHMLTLAHLDEFVKKGFEVTVIGPDTHHYYSGMGPGMLGGTYRPEDIRFATRHLVEKKGGLFKQAKVIGIHPVERTVSLSSGEVLPYDVLSCNLGSQVPDELVEGPQDDIFPVKPIEGLYRAKQRILELGAKEKIRIAVVGGGPSAVEVAGNIWRLGQEPGMQQPAITVFAGRSLLPHHPAGVRRRASASLAARSIKVINSSRVQKIQSGLITDAEGAQHQFDLIFIAVGVRPNRLIGDSGIPTGPQGGMLVNHYLQSTKYEHIFGGGDCIDFQDRPLDKVGVYAVRQNPILKHNLMASLTGERMLPFQPGGKYLLIFNLGDGTGILKKWSIVLNGRLSFLVKDWIDRRFMRTFQGFE</sequence>
<feature type="domain" description="FAD/NAD(P)-binding" evidence="5">
    <location>
        <begin position="4"/>
        <end position="286"/>
    </location>
</feature>
<evidence type="ECO:0000256" key="4">
    <source>
        <dbReference type="ARBA" id="ARBA00023002"/>
    </source>
</evidence>
<protein>
    <submittedName>
        <fullName evidence="6">NADH dehydrogenase, FAD-containing subunit</fullName>
    </submittedName>
</protein>
<dbReference type="InterPro" id="IPR051169">
    <property type="entry name" value="NADH-Q_oxidoreductase"/>
</dbReference>
<dbReference type="AlphaFoldDB" id="A0A3S3RRZ8"/>
<dbReference type="InterPro" id="IPR023753">
    <property type="entry name" value="FAD/NAD-binding_dom"/>
</dbReference>
<evidence type="ECO:0000259" key="5">
    <source>
        <dbReference type="Pfam" id="PF07992"/>
    </source>
</evidence>
<keyword evidence="4" id="KW-0560">Oxidoreductase</keyword>
<dbReference type="Proteomes" id="UP000287853">
    <property type="component" value="Unassembled WGS sequence"/>
</dbReference>
<evidence type="ECO:0000256" key="2">
    <source>
        <dbReference type="ARBA" id="ARBA00022630"/>
    </source>
</evidence>
<comment type="cofactor">
    <cofactor evidence="1">
        <name>FAD</name>
        <dbReference type="ChEBI" id="CHEBI:57692"/>
    </cofactor>
</comment>
<gene>
    <name evidence="6" type="ORF">H206_00860</name>
</gene>
<name>A0A3S3RRZ8_9BACT</name>
<dbReference type="GO" id="GO:0003955">
    <property type="term" value="F:NAD(P)H dehydrogenase (quinone) activity"/>
    <property type="evidence" value="ECO:0007669"/>
    <property type="project" value="TreeGrafter"/>
</dbReference>
<dbReference type="Gene3D" id="3.50.50.100">
    <property type="match status" value="1"/>
</dbReference>
<accession>A0A3S3RRZ8</accession>
<dbReference type="EMBL" id="MTKO01000064">
    <property type="protein sequence ID" value="RWX46468.1"/>
    <property type="molecule type" value="Genomic_DNA"/>
</dbReference>
<keyword evidence="7" id="KW-1185">Reference proteome</keyword>
<dbReference type="PRINTS" id="PR00368">
    <property type="entry name" value="FADPNR"/>
</dbReference>
<dbReference type="Pfam" id="PF07992">
    <property type="entry name" value="Pyr_redox_2"/>
    <property type="match status" value="1"/>
</dbReference>